<organism evidence="1 2">
    <name type="scientific">Candidatus Lokiarchaeum ossiferum</name>
    <dbReference type="NCBI Taxonomy" id="2951803"/>
    <lineage>
        <taxon>Archaea</taxon>
        <taxon>Promethearchaeati</taxon>
        <taxon>Promethearchaeota</taxon>
        <taxon>Promethearchaeia</taxon>
        <taxon>Promethearchaeales</taxon>
        <taxon>Promethearchaeaceae</taxon>
        <taxon>Candidatus Lokiarchaeum</taxon>
    </lineage>
</organism>
<protein>
    <submittedName>
        <fullName evidence="1">Uncharacterized protein</fullName>
    </submittedName>
</protein>
<keyword evidence="2" id="KW-1185">Reference proteome</keyword>
<proteinExistence type="predicted"/>
<name>A0ABY6HLT0_9ARCH</name>
<evidence type="ECO:0000313" key="2">
    <source>
        <dbReference type="Proteomes" id="UP001208689"/>
    </source>
</evidence>
<dbReference type="Proteomes" id="UP001208689">
    <property type="component" value="Chromosome"/>
</dbReference>
<accession>A0ABY6HLT0</accession>
<dbReference type="EMBL" id="CP104013">
    <property type="protein sequence ID" value="UYP44473.1"/>
    <property type="molecule type" value="Genomic_DNA"/>
</dbReference>
<reference evidence="1" key="1">
    <citation type="submission" date="2022-09" db="EMBL/GenBank/DDBJ databases">
        <title>Actin cytoskeleton and complex cell architecture in an #Asgard archaeon.</title>
        <authorList>
            <person name="Ponce Toledo R.I."/>
            <person name="Schleper C."/>
            <person name="Rodrigues Oliveira T."/>
            <person name="Wollweber F."/>
            <person name="Xu J."/>
            <person name="Rittmann S."/>
            <person name="Klingl A."/>
            <person name="Pilhofer M."/>
        </authorList>
    </citation>
    <scope>NUCLEOTIDE SEQUENCE</scope>
    <source>
        <strain evidence="1">B-35</strain>
    </source>
</reference>
<gene>
    <name evidence="1" type="ORF">NEF87_000758</name>
</gene>
<evidence type="ECO:0000313" key="1">
    <source>
        <dbReference type="EMBL" id="UYP44473.1"/>
    </source>
</evidence>
<sequence length="61" mass="7359">MWEQEPIKILVINMTTQEKYDNLRTRWLNTTDDIEALECLQEIGDYKTEHPDVMDKKVDFN</sequence>